<protein>
    <submittedName>
        <fullName evidence="5">2-hydroxymuconic semialdehyde dehydrogenase</fullName>
        <ecNumber evidence="5">1.2.1.85</ecNumber>
    </submittedName>
</protein>
<dbReference type="Pfam" id="PF00171">
    <property type="entry name" value="Aldedh"/>
    <property type="match status" value="1"/>
</dbReference>
<dbReference type="InterPro" id="IPR015590">
    <property type="entry name" value="Aldehyde_DH_dom"/>
</dbReference>
<dbReference type="InterPro" id="IPR016163">
    <property type="entry name" value="Ald_DH_C"/>
</dbReference>
<name>A0ABT2IA66_9SPHN</name>
<comment type="similarity">
    <text evidence="1">Belongs to the aldehyde dehydrogenase family.</text>
</comment>
<dbReference type="InterPro" id="IPR017628">
    <property type="entry name" value="OHmuconic_semiald_DH"/>
</dbReference>
<keyword evidence="3" id="KW-0520">NAD</keyword>
<evidence type="ECO:0000256" key="1">
    <source>
        <dbReference type="ARBA" id="ARBA00009986"/>
    </source>
</evidence>
<dbReference type="PANTHER" id="PTHR43720">
    <property type="entry name" value="2-AMINOMUCONIC SEMIALDEHYDE DEHYDROGENASE"/>
    <property type="match status" value="1"/>
</dbReference>
<dbReference type="CDD" id="cd07093">
    <property type="entry name" value="ALDH_F8_HMSADH"/>
    <property type="match status" value="1"/>
</dbReference>
<comment type="caution">
    <text evidence="5">The sequence shown here is derived from an EMBL/GenBank/DDBJ whole genome shotgun (WGS) entry which is preliminary data.</text>
</comment>
<accession>A0ABT2IA66</accession>
<dbReference type="InterPro" id="IPR016160">
    <property type="entry name" value="Ald_DH_CS_CYS"/>
</dbReference>
<evidence type="ECO:0000259" key="4">
    <source>
        <dbReference type="Pfam" id="PF00171"/>
    </source>
</evidence>
<evidence type="ECO:0000313" key="5">
    <source>
        <dbReference type="EMBL" id="MCT2401397.1"/>
    </source>
</evidence>
<dbReference type="NCBIfam" id="TIGR03216">
    <property type="entry name" value="OH_muco_semi_DH"/>
    <property type="match status" value="1"/>
</dbReference>
<dbReference type="SUPFAM" id="SSF53720">
    <property type="entry name" value="ALDH-like"/>
    <property type="match status" value="1"/>
</dbReference>
<reference evidence="5" key="1">
    <citation type="submission" date="2022-09" db="EMBL/GenBank/DDBJ databases">
        <title>Novosphingobium sp. Nov., a polycyclic aromatic hydrocarbon-degrading bacterium isolated form mangrove sediments in HongKong.</title>
        <authorList>
            <person name="Hu Z."/>
        </authorList>
    </citation>
    <scope>NUCLEOTIDE SEQUENCE</scope>
    <source>
        <strain evidence="5">HK4-1</strain>
    </source>
</reference>
<feature type="domain" description="Aldehyde dehydrogenase" evidence="4">
    <location>
        <begin position="29"/>
        <end position="493"/>
    </location>
</feature>
<keyword evidence="6" id="KW-1185">Reference proteome</keyword>
<proteinExistence type="inferred from homology"/>
<dbReference type="Proteomes" id="UP001165583">
    <property type="component" value="Unassembled WGS sequence"/>
</dbReference>
<dbReference type="EC" id="1.2.1.85" evidence="5"/>
<evidence type="ECO:0000313" key="6">
    <source>
        <dbReference type="Proteomes" id="UP001165583"/>
    </source>
</evidence>
<dbReference type="Gene3D" id="3.40.309.10">
    <property type="entry name" value="Aldehyde Dehydrogenase, Chain A, domain 2"/>
    <property type="match status" value="1"/>
</dbReference>
<gene>
    <name evidence="5" type="ORF">NZK81_17745</name>
</gene>
<sequence length="498" mass="53000">MEKPDVIDAASGTGEVAFRHFIDGRAVSSARTFEKRRPFDGSLVGLVAEAGREEVDAAVTAARRALTGPWAGISVEDRSDLMRAVADGITRRFDDFVEAEMADTGQPRSMMGHAFVPRGAANFKAFADVVKSVATEAFQTATPDGAGAINYSIRKPKGVIGVISPWNAPFLLMTWKVAPALACGNTVVVKPSEETPGTATLLGEVMNEVGIPAGVYNVIHGFGPDSAGAFLTEHPGVDAITFTGETRTGTAIMQAAARGLRDVSFEMGGKNSALVFADADLDKTIEGLTRSVFLNCGQVCLGTERVLVERPVFEEVVARLKAAAEALRPGHPEDKATNFGPLISQEHRDKVLSYYAKAAADGATVVTGGGVPDLPGDLARGSFVQPTIWTGLADDSAAVTEEIFGPCCHIRPFDSEDEAIRLANATEYGLATSIWTRDLSRAHRVAAAVDVGITWINSWFLRDLRTPFGGTKQSGIGREGGVHSLEFYTELRNICVKL</sequence>
<evidence type="ECO:0000256" key="2">
    <source>
        <dbReference type="ARBA" id="ARBA00023002"/>
    </source>
</evidence>
<keyword evidence="2 5" id="KW-0560">Oxidoreductase</keyword>
<dbReference type="PROSITE" id="PS00070">
    <property type="entry name" value="ALDEHYDE_DEHYDR_CYS"/>
    <property type="match status" value="1"/>
</dbReference>
<dbReference type="Gene3D" id="3.40.605.10">
    <property type="entry name" value="Aldehyde Dehydrogenase, Chain A, domain 1"/>
    <property type="match status" value="1"/>
</dbReference>
<evidence type="ECO:0000256" key="3">
    <source>
        <dbReference type="ARBA" id="ARBA00023027"/>
    </source>
</evidence>
<dbReference type="GO" id="GO:0016491">
    <property type="term" value="F:oxidoreductase activity"/>
    <property type="evidence" value="ECO:0007669"/>
    <property type="project" value="UniProtKB-KW"/>
</dbReference>
<dbReference type="EMBL" id="JANZXA010000014">
    <property type="protein sequence ID" value="MCT2401397.1"/>
    <property type="molecule type" value="Genomic_DNA"/>
</dbReference>
<organism evidence="5 6">
    <name type="scientific">Novosphingobium mangrovi</name>
    <name type="common">ex Huang et al. 2023</name>
    <dbReference type="NCBI Taxonomy" id="2976432"/>
    <lineage>
        <taxon>Bacteria</taxon>
        <taxon>Pseudomonadati</taxon>
        <taxon>Pseudomonadota</taxon>
        <taxon>Alphaproteobacteria</taxon>
        <taxon>Sphingomonadales</taxon>
        <taxon>Sphingomonadaceae</taxon>
        <taxon>Novosphingobium</taxon>
    </lineage>
</organism>
<dbReference type="RefSeq" id="WP_260047425.1">
    <property type="nucleotide sequence ID" value="NZ_JANZXA010000014.1"/>
</dbReference>
<dbReference type="InterPro" id="IPR016161">
    <property type="entry name" value="Ald_DH/histidinol_DH"/>
</dbReference>
<dbReference type="PANTHER" id="PTHR43720:SF2">
    <property type="entry name" value="2-AMINOMUCONIC SEMIALDEHYDE DEHYDROGENASE"/>
    <property type="match status" value="1"/>
</dbReference>
<dbReference type="InterPro" id="IPR016162">
    <property type="entry name" value="Ald_DH_N"/>
</dbReference>